<dbReference type="Proteomes" id="UP001291930">
    <property type="component" value="Unassembled WGS sequence"/>
</dbReference>
<dbReference type="EMBL" id="JAXOVW010000093">
    <property type="protein sequence ID" value="MDZ5609925.1"/>
    <property type="molecule type" value="Genomic_DNA"/>
</dbReference>
<accession>A0ABU5K2M6</accession>
<protein>
    <submittedName>
        <fullName evidence="1">Uncharacterized protein</fullName>
    </submittedName>
</protein>
<evidence type="ECO:0000313" key="1">
    <source>
        <dbReference type="EMBL" id="MDZ5609925.1"/>
    </source>
</evidence>
<name>A0ABU5K2M6_9BACI</name>
<sequence>MKLTTSTNKFLEMTEKDNELDSKEIHFFLLYMQLCELTKELNEELYQYNMTLTTSPPTRDETYRTKLLTKKDNRDELFQALHESYITV</sequence>
<gene>
    <name evidence="1" type="ORF">U2I54_23455</name>
</gene>
<organism evidence="1 2">
    <name type="scientific">Bacillus bingmayongensis</name>
    <dbReference type="NCBI Taxonomy" id="1150157"/>
    <lineage>
        <taxon>Bacteria</taxon>
        <taxon>Bacillati</taxon>
        <taxon>Bacillota</taxon>
        <taxon>Bacilli</taxon>
        <taxon>Bacillales</taxon>
        <taxon>Bacillaceae</taxon>
        <taxon>Bacillus</taxon>
    </lineage>
</organism>
<proteinExistence type="predicted"/>
<comment type="caution">
    <text evidence="1">The sequence shown here is derived from an EMBL/GenBank/DDBJ whole genome shotgun (WGS) entry which is preliminary data.</text>
</comment>
<reference evidence="2" key="1">
    <citation type="submission" date="2023-11" db="EMBL/GenBank/DDBJ databases">
        <title>Genome Sequence of Bacillus pseudomycoides stain BUPM19.</title>
        <authorList>
            <person name="Farhat A."/>
        </authorList>
    </citation>
    <scope>NUCLEOTIDE SEQUENCE [LARGE SCALE GENOMIC DNA]</scope>
    <source>
        <strain evidence="2">BUPM19</strain>
    </source>
</reference>
<evidence type="ECO:0000313" key="2">
    <source>
        <dbReference type="Proteomes" id="UP001291930"/>
    </source>
</evidence>
<dbReference type="RefSeq" id="WP_374219270.1">
    <property type="nucleotide sequence ID" value="NZ_JAXOVW010000093.1"/>
</dbReference>
<keyword evidence="2" id="KW-1185">Reference proteome</keyword>